<dbReference type="AlphaFoldDB" id="A0A2S8SWZ6"/>
<organism evidence="3 4">
    <name type="scientific">Abditibacterium utsteinense</name>
    <dbReference type="NCBI Taxonomy" id="1960156"/>
    <lineage>
        <taxon>Bacteria</taxon>
        <taxon>Pseudomonadati</taxon>
        <taxon>Abditibacteriota</taxon>
        <taxon>Abditibacteriia</taxon>
        <taxon>Abditibacteriales</taxon>
        <taxon>Abditibacteriaceae</taxon>
        <taxon>Abditibacterium</taxon>
    </lineage>
</organism>
<gene>
    <name evidence="3" type="ORF">B1R32_10156</name>
</gene>
<keyword evidence="3" id="KW-0418">Kinase</keyword>
<comment type="caution">
    <text evidence="3">The sequence shown here is derived from an EMBL/GenBank/DDBJ whole genome shotgun (WGS) entry which is preliminary data.</text>
</comment>
<proteinExistence type="predicted"/>
<dbReference type="Proteomes" id="UP000237684">
    <property type="component" value="Unassembled WGS sequence"/>
</dbReference>
<dbReference type="InParanoid" id="A0A2S8SWZ6"/>
<dbReference type="InterPro" id="IPR050267">
    <property type="entry name" value="Anti-sigma-factor_SerPK"/>
</dbReference>
<feature type="domain" description="Histidine kinase/HSP90-like ATPase" evidence="2">
    <location>
        <begin position="21"/>
        <end position="147"/>
    </location>
</feature>
<dbReference type="PANTHER" id="PTHR35526:SF3">
    <property type="entry name" value="ANTI-SIGMA-F FACTOR RSBW"/>
    <property type="match status" value="1"/>
</dbReference>
<evidence type="ECO:0000313" key="4">
    <source>
        <dbReference type="Proteomes" id="UP000237684"/>
    </source>
</evidence>
<evidence type="ECO:0000256" key="1">
    <source>
        <dbReference type="ARBA" id="ARBA00022527"/>
    </source>
</evidence>
<dbReference type="CDD" id="cd16936">
    <property type="entry name" value="HATPase_RsbW-like"/>
    <property type="match status" value="1"/>
</dbReference>
<keyword evidence="1" id="KW-0723">Serine/threonine-protein kinase</keyword>
<dbReference type="Pfam" id="PF13581">
    <property type="entry name" value="HATPase_c_2"/>
    <property type="match status" value="1"/>
</dbReference>
<name>A0A2S8SWZ6_9BACT</name>
<dbReference type="InterPro" id="IPR036890">
    <property type="entry name" value="HATPase_C_sf"/>
</dbReference>
<dbReference type="InterPro" id="IPR003594">
    <property type="entry name" value="HATPase_dom"/>
</dbReference>
<keyword evidence="4" id="KW-1185">Reference proteome</keyword>
<evidence type="ECO:0000259" key="2">
    <source>
        <dbReference type="Pfam" id="PF13581"/>
    </source>
</evidence>
<dbReference type="FunCoup" id="A0A2S8SWZ6">
    <property type="interactions" value="21"/>
</dbReference>
<evidence type="ECO:0000313" key="3">
    <source>
        <dbReference type="EMBL" id="PQV65318.1"/>
    </source>
</evidence>
<accession>A0A2S8SWZ6</accession>
<dbReference type="Gene3D" id="3.30.565.10">
    <property type="entry name" value="Histidine kinase-like ATPase, C-terminal domain"/>
    <property type="match status" value="1"/>
</dbReference>
<protein>
    <submittedName>
        <fullName evidence="3">Serine/threonine-protein kinase RsbW</fullName>
    </submittedName>
</protein>
<keyword evidence="3" id="KW-0808">Transferase</keyword>
<dbReference type="SUPFAM" id="SSF55874">
    <property type="entry name" value="ATPase domain of HSP90 chaperone/DNA topoisomerase II/histidine kinase"/>
    <property type="match status" value="1"/>
</dbReference>
<dbReference type="PANTHER" id="PTHR35526">
    <property type="entry name" value="ANTI-SIGMA-F FACTOR RSBW-RELATED"/>
    <property type="match status" value="1"/>
</dbReference>
<dbReference type="EMBL" id="NIGF01000001">
    <property type="protein sequence ID" value="PQV65318.1"/>
    <property type="molecule type" value="Genomic_DNA"/>
</dbReference>
<reference evidence="3 4" key="1">
    <citation type="journal article" date="2018" name="Syst. Appl. Microbiol.">
        <title>Abditibacterium utsteinense sp. nov., the first cultivated member of candidate phylum FBP, isolated from ice-free Antarctic soil samples.</title>
        <authorList>
            <person name="Tahon G."/>
            <person name="Tytgat B."/>
            <person name="Lebbe L."/>
            <person name="Carlier A."/>
            <person name="Willems A."/>
        </authorList>
    </citation>
    <scope>NUCLEOTIDE SEQUENCE [LARGE SCALE GENOMIC DNA]</scope>
    <source>
        <strain evidence="3 4">LMG 29911</strain>
    </source>
</reference>
<sequence>MFPVDNFPHSTTADVRIELKIPAAAQWVRVARLTVAGVASRLHFDIDAIEDIKLAVAEAINNAILHASIALEEEANVTITLESDENGLWISVADEGRMQGGLSAPEKVLHPRGDELPEGGMGLLLIQSLMDEVTHESGAHADTVVKMFKRLPEKNARGTRIAAPRA</sequence>
<dbReference type="GO" id="GO:0004674">
    <property type="term" value="F:protein serine/threonine kinase activity"/>
    <property type="evidence" value="ECO:0007669"/>
    <property type="project" value="UniProtKB-KW"/>
</dbReference>